<dbReference type="OrthoDB" id="136135at2157"/>
<name>A0A0E3KQ63_METTT</name>
<organism evidence="1 2">
    <name type="scientific">Methanosarcina thermophila (strain ATCC 43570 / DSM 1825 / OCM 12 / VKM B-1830 / TM-1)</name>
    <dbReference type="NCBI Taxonomy" id="523844"/>
    <lineage>
        <taxon>Archaea</taxon>
        <taxon>Methanobacteriati</taxon>
        <taxon>Methanobacteriota</taxon>
        <taxon>Stenosarchaea group</taxon>
        <taxon>Methanomicrobia</taxon>
        <taxon>Methanosarcinales</taxon>
        <taxon>Methanosarcinaceae</taxon>
        <taxon>Methanosarcina</taxon>
    </lineage>
</organism>
<dbReference type="AlphaFoldDB" id="A0A0E3KQ63"/>
<dbReference type="RefSeq" id="WP_048167884.1">
    <property type="nucleotide sequence ID" value="NZ_CP009501.1"/>
</dbReference>
<evidence type="ECO:0000313" key="2">
    <source>
        <dbReference type="Proteomes" id="UP000066529"/>
    </source>
</evidence>
<dbReference type="STRING" id="523844.MSTHT_2148"/>
<sequence length="102" mass="11795">MSEEIDELDVYFDKIGEPTEGEAVKLEHIMMEKVAINPARRKLLRIVGIFGKTEKQLKEKSGLNDFLFKFNMDFLLKEGFLKYEEGMYRLTDAGIAMHDSVC</sequence>
<reference evidence="1 2" key="1">
    <citation type="submission" date="2014-07" db="EMBL/GenBank/DDBJ databases">
        <title>Methanogenic archaea and the global carbon cycle.</title>
        <authorList>
            <person name="Henriksen J.R."/>
            <person name="Luke J."/>
            <person name="Reinhart S."/>
            <person name="Benedict M.N."/>
            <person name="Youngblut N.D."/>
            <person name="Metcalf M.E."/>
            <person name="Whitaker R.J."/>
            <person name="Metcalf W.W."/>
        </authorList>
    </citation>
    <scope>NUCLEOTIDE SEQUENCE [LARGE SCALE GENOMIC DNA]</scope>
    <source>
        <strain evidence="2">ATCC 43570 / DSM 1825 / OCM 12 / VKM B-1830 / TM-1</strain>
    </source>
</reference>
<accession>A0A0E3KQ63</accession>
<dbReference type="InterPro" id="IPR036388">
    <property type="entry name" value="WH-like_DNA-bd_sf"/>
</dbReference>
<dbReference type="EMBL" id="CP009501">
    <property type="protein sequence ID" value="AKB13906.1"/>
    <property type="molecule type" value="Genomic_DNA"/>
</dbReference>
<evidence type="ECO:0000313" key="1">
    <source>
        <dbReference type="EMBL" id="AKB13906.1"/>
    </source>
</evidence>
<proteinExistence type="predicted"/>
<dbReference type="PATRIC" id="fig|523844.20.peg.2644"/>
<dbReference type="Proteomes" id="UP000066529">
    <property type="component" value="Chromosome"/>
</dbReference>
<dbReference type="InterPro" id="IPR036390">
    <property type="entry name" value="WH_DNA-bd_sf"/>
</dbReference>
<protein>
    <recommendedName>
        <fullName evidence="3">ArnR1-like winged helix-turn-helix domain-containing protein</fullName>
    </recommendedName>
</protein>
<dbReference type="HOGENOM" id="CLU_179014_0_0_2"/>
<dbReference type="KEGG" id="mthr:MSTHT_2148"/>
<evidence type="ECO:0008006" key="3">
    <source>
        <dbReference type="Google" id="ProtNLM"/>
    </source>
</evidence>
<dbReference type="GeneID" id="41602459"/>
<dbReference type="SUPFAM" id="SSF46785">
    <property type="entry name" value="Winged helix' DNA-binding domain"/>
    <property type="match status" value="1"/>
</dbReference>
<dbReference type="Gene3D" id="1.10.10.10">
    <property type="entry name" value="Winged helix-like DNA-binding domain superfamily/Winged helix DNA-binding domain"/>
    <property type="match status" value="1"/>
</dbReference>
<gene>
    <name evidence="1" type="ORF">MSTHT_2148</name>
</gene>